<sequence length="416" mass="46184">MQQELEALAKNDTWEVVDLPTGKKPIGSKWVYKVKLKADGSVDRYKARLIAKGYNQVEGVDYIDRFSPVAKAVTVRLFLAVASAYSWPIHQVTTIKKYLDSEFTIKDLGPAKYFLGLEIARSTTGTSVTQHKYTQDIIIDAGLKSSKPALTPLPLGLKLSSTTSPVLSDPEPYHRLVGRLLYLSFTRPDISYGTQQLSQFVHRPCQLHMDAALHLVHYLRGCPDKGLFFPTSNSFELIAFCDADWSSFVDSRRSLTGYCIFLGGALILWKTKKQPTVARSTVEAEYRSLGATVCELEWISFLLKDFAATIPTPIPLYCDNQVAVHIVANPVFHERTKHLEINCHLVRDKFKEGFVLPSHIFGTQQLADVFTKLLPAPAFASALSKLGLVVFPQVQLEGGMLKDAHPPTTVAAAATE</sequence>
<dbReference type="SUPFAM" id="SSF56672">
    <property type="entry name" value="DNA/RNA polymerases"/>
    <property type="match status" value="1"/>
</dbReference>
<dbReference type="PANTHER" id="PTHR11439">
    <property type="entry name" value="GAG-POL-RELATED RETROTRANSPOSON"/>
    <property type="match status" value="1"/>
</dbReference>
<dbReference type="Pfam" id="PF07727">
    <property type="entry name" value="RVT_2"/>
    <property type="match status" value="2"/>
</dbReference>
<dbReference type="AlphaFoldDB" id="A0AAW2S347"/>
<protein>
    <submittedName>
        <fullName evidence="2">Retrovirus-related Pol polyprotein from transposon RE1</fullName>
    </submittedName>
</protein>
<feature type="domain" description="Reverse transcriptase Ty1/copia-type" evidence="1">
    <location>
        <begin position="11"/>
        <end position="92"/>
    </location>
</feature>
<dbReference type="CDD" id="cd09272">
    <property type="entry name" value="RNase_HI_RT_Ty1"/>
    <property type="match status" value="1"/>
</dbReference>
<dbReference type="EMBL" id="JACGWJ010000012">
    <property type="protein sequence ID" value="KAL0386161.1"/>
    <property type="molecule type" value="Genomic_DNA"/>
</dbReference>
<organism evidence="2">
    <name type="scientific">Sesamum radiatum</name>
    <name type="common">Black benniseed</name>
    <dbReference type="NCBI Taxonomy" id="300843"/>
    <lineage>
        <taxon>Eukaryota</taxon>
        <taxon>Viridiplantae</taxon>
        <taxon>Streptophyta</taxon>
        <taxon>Embryophyta</taxon>
        <taxon>Tracheophyta</taxon>
        <taxon>Spermatophyta</taxon>
        <taxon>Magnoliopsida</taxon>
        <taxon>eudicotyledons</taxon>
        <taxon>Gunneridae</taxon>
        <taxon>Pentapetalae</taxon>
        <taxon>asterids</taxon>
        <taxon>lamiids</taxon>
        <taxon>Lamiales</taxon>
        <taxon>Pedaliaceae</taxon>
        <taxon>Sesamum</taxon>
    </lineage>
</organism>
<dbReference type="InterPro" id="IPR043502">
    <property type="entry name" value="DNA/RNA_pol_sf"/>
</dbReference>
<reference evidence="2" key="1">
    <citation type="submission" date="2020-06" db="EMBL/GenBank/DDBJ databases">
        <authorList>
            <person name="Li T."/>
            <person name="Hu X."/>
            <person name="Zhang T."/>
            <person name="Song X."/>
            <person name="Zhang H."/>
            <person name="Dai N."/>
            <person name="Sheng W."/>
            <person name="Hou X."/>
            <person name="Wei L."/>
        </authorList>
    </citation>
    <scope>NUCLEOTIDE SEQUENCE</scope>
    <source>
        <strain evidence="2">G02</strain>
        <tissue evidence="2">Leaf</tissue>
    </source>
</reference>
<name>A0AAW2S347_SESRA</name>
<evidence type="ECO:0000313" key="2">
    <source>
        <dbReference type="EMBL" id="KAL0386161.1"/>
    </source>
</evidence>
<comment type="caution">
    <text evidence="2">The sequence shown here is derived from an EMBL/GenBank/DDBJ whole genome shotgun (WGS) entry which is preliminary data.</text>
</comment>
<evidence type="ECO:0000259" key="1">
    <source>
        <dbReference type="Pfam" id="PF07727"/>
    </source>
</evidence>
<dbReference type="InterPro" id="IPR013103">
    <property type="entry name" value="RVT_2"/>
</dbReference>
<accession>A0AAW2S347</accession>
<reference evidence="2" key="2">
    <citation type="journal article" date="2024" name="Plant">
        <title>Genomic evolution and insights into agronomic trait innovations of Sesamum species.</title>
        <authorList>
            <person name="Miao H."/>
            <person name="Wang L."/>
            <person name="Qu L."/>
            <person name="Liu H."/>
            <person name="Sun Y."/>
            <person name="Le M."/>
            <person name="Wang Q."/>
            <person name="Wei S."/>
            <person name="Zheng Y."/>
            <person name="Lin W."/>
            <person name="Duan Y."/>
            <person name="Cao H."/>
            <person name="Xiong S."/>
            <person name="Wang X."/>
            <person name="Wei L."/>
            <person name="Li C."/>
            <person name="Ma Q."/>
            <person name="Ju M."/>
            <person name="Zhao R."/>
            <person name="Li G."/>
            <person name="Mu C."/>
            <person name="Tian Q."/>
            <person name="Mei H."/>
            <person name="Zhang T."/>
            <person name="Gao T."/>
            <person name="Zhang H."/>
        </authorList>
    </citation>
    <scope>NUCLEOTIDE SEQUENCE</scope>
    <source>
        <strain evidence="2">G02</strain>
    </source>
</reference>
<dbReference type="PANTHER" id="PTHR11439:SF465">
    <property type="entry name" value="REVERSE TRANSCRIPTASE TY1_COPIA-TYPE DOMAIN-CONTAINING PROTEIN"/>
    <property type="match status" value="1"/>
</dbReference>
<gene>
    <name evidence="2" type="ORF">Sradi_3010400</name>
</gene>
<feature type="domain" description="Reverse transcriptase Ty1/copia-type" evidence="1">
    <location>
        <begin position="93"/>
        <end position="153"/>
    </location>
</feature>
<proteinExistence type="predicted"/>